<dbReference type="Pfam" id="PF01545">
    <property type="entry name" value="Cation_efflux"/>
    <property type="match status" value="1"/>
</dbReference>
<organism evidence="8 9">
    <name type="scientific">Methylophilus rhizosphaerae</name>
    <dbReference type="NCBI Taxonomy" id="492660"/>
    <lineage>
        <taxon>Bacteria</taxon>
        <taxon>Pseudomonadati</taxon>
        <taxon>Pseudomonadota</taxon>
        <taxon>Betaproteobacteria</taxon>
        <taxon>Nitrosomonadales</taxon>
        <taxon>Methylophilaceae</taxon>
        <taxon>Methylophilus</taxon>
    </lineage>
</organism>
<evidence type="ECO:0000256" key="1">
    <source>
        <dbReference type="ARBA" id="ARBA00004141"/>
    </source>
</evidence>
<feature type="transmembrane region" description="Helical" evidence="6">
    <location>
        <begin position="58"/>
        <end position="78"/>
    </location>
</feature>
<dbReference type="PANTHER" id="PTHR43840">
    <property type="entry name" value="MITOCHONDRIAL METAL TRANSPORTER 1-RELATED"/>
    <property type="match status" value="1"/>
</dbReference>
<proteinExistence type="predicted"/>
<accession>A0A1G9AY04</accession>
<dbReference type="STRING" id="492660.SAMN05192566_0875"/>
<reference evidence="9" key="1">
    <citation type="submission" date="2016-10" db="EMBL/GenBank/DDBJ databases">
        <authorList>
            <person name="Varghese N."/>
            <person name="Submissions S."/>
        </authorList>
    </citation>
    <scope>NUCLEOTIDE SEQUENCE [LARGE SCALE GENOMIC DNA]</scope>
    <source>
        <strain evidence="9">CBMB127</strain>
    </source>
</reference>
<protein>
    <submittedName>
        <fullName evidence="8">Cation efflux family protein</fullName>
    </submittedName>
</protein>
<dbReference type="OrthoDB" id="9799649at2"/>
<keyword evidence="5 6" id="KW-0472">Membrane</keyword>
<dbReference type="Gene3D" id="1.20.1510.10">
    <property type="entry name" value="Cation efflux protein transmembrane domain"/>
    <property type="match status" value="1"/>
</dbReference>
<feature type="transmembrane region" description="Helical" evidence="6">
    <location>
        <begin position="24"/>
        <end position="46"/>
    </location>
</feature>
<dbReference type="GO" id="GO:0008324">
    <property type="term" value="F:monoatomic cation transmembrane transporter activity"/>
    <property type="evidence" value="ECO:0007669"/>
    <property type="project" value="InterPro"/>
</dbReference>
<evidence type="ECO:0000256" key="6">
    <source>
        <dbReference type="SAM" id="Phobius"/>
    </source>
</evidence>
<keyword evidence="2" id="KW-0813">Transport</keyword>
<evidence type="ECO:0000259" key="7">
    <source>
        <dbReference type="Pfam" id="PF01545"/>
    </source>
</evidence>
<evidence type="ECO:0000313" key="8">
    <source>
        <dbReference type="EMBL" id="SDK32078.1"/>
    </source>
</evidence>
<keyword evidence="9" id="KW-1185">Reference proteome</keyword>
<dbReference type="RefSeq" id="WP_091470673.1">
    <property type="nucleotide sequence ID" value="NZ_FNFX01000002.1"/>
</dbReference>
<dbReference type="AlphaFoldDB" id="A0A1G9AY04"/>
<feature type="transmembrane region" description="Helical" evidence="6">
    <location>
        <begin position="116"/>
        <end position="135"/>
    </location>
</feature>
<evidence type="ECO:0000256" key="5">
    <source>
        <dbReference type="ARBA" id="ARBA00023136"/>
    </source>
</evidence>
<keyword evidence="4 6" id="KW-1133">Transmembrane helix</keyword>
<dbReference type="InterPro" id="IPR050291">
    <property type="entry name" value="CDF_Transporter"/>
</dbReference>
<dbReference type="GO" id="GO:0016020">
    <property type="term" value="C:membrane"/>
    <property type="evidence" value="ECO:0007669"/>
    <property type="project" value="UniProtKB-SubCell"/>
</dbReference>
<dbReference type="InterPro" id="IPR058533">
    <property type="entry name" value="Cation_efflux_TM"/>
</dbReference>
<comment type="subcellular location">
    <subcellularLocation>
        <location evidence="1">Membrane</location>
        <topology evidence="1">Multi-pass membrane protein</topology>
    </subcellularLocation>
</comment>
<sequence length="206" mass="22073">MSAHCCPPSAPQPNHPQPQNYRRALWIALLVNFAMFIVEIASGLHANSVSLLADSLDFFGDAANYGLSLWVLGMHLSIRAKASLVKAISMAIFGLWILGSALSHLLSGVIPAPETMSMIGVLALLANLGVTWLLYAYRDGDSNMRSVWLCTRNDAIGNVAVILAALGVFGTGSAWPDLLVATIMASLALHAAWQVIIQARVELKTH</sequence>
<evidence type="ECO:0000256" key="2">
    <source>
        <dbReference type="ARBA" id="ARBA00022448"/>
    </source>
</evidence>
<keyword evidence="3 6" id="KW-0812">Transmembrane</keyword>
<dbReference type="SUPFAM" id="SSF161111">
    <property type="entry name" value="Cation efflux protein transmembrane domain-like"/>
    <property type="match status" value="1"/>
</dbReference>
<feature type="transmembrane region" description="Helical" evidence="6">
    <location>
        <begin position="90"/>
        <end position="110"/>
    </location>
</feature>
<evidence type="ECO:0000256" key="3">
    <source>
        <dbReference type="ARBA" id="ARBA00022692"/>
    </source>
</evidence>
<evidence type="ECO:0000256" key="4">
    <source>
        <dbReference type="ARBA" id="ARBA00022989"/>
    </source>
</evidence>
<feature type="transmembrane region" description="Helical" evidence="6">
    <location>
        <begin position="178"/>
        <end position="197"/>
    </location>
</feature>
<feature type="transmembrane region" description="Helical" evidence="6">
    <location>
        <begin position="155"/>
        <end position="172"/>
    </location>
</feature>
<dbReference type="Proteomes" id="UP000198629">
    <property type="component" value="Unassembled WGS sequence"/>
</dbReference>
<dbReference type="PANTHER" id="PTHR43840:SF15">
    <property type="entry name" value="MITOCHONDRIAL METAL TRANSPORTER 1-RELATED"/>
    <property type="match status" value="1"/>
</dbReference>
<feature type="domain" description="Cation efflux protein transmembrane" evidence="7">
    <location>
        <begin position="25"/>
        <end position="203"/>
    </location>
</feature>
<name>A0A1G9AY04_9PROT</name>
<dbReference type="InterPro" id="IPR027469">
    <property type="entry name" value="Cation_efflux_TMD_sf"/>
</dbReference>
<dbReference type="EMBL" id="FNFX01000002">
    <property type="protein sequence ID" value="SDK32078.1"/>
    <property type="molecule type" value="Genomic_DNA"/>
</dbReference>
<gene>
    <name evidence="8" type="ORF">SAMN05192566_0875</name>
</gene>
<evidence type="ECO:0000313" key="9">
    <source>
        <dbReference type="Proteomes" id="UP000198629"/>
    </source>
</evidence>